<dbReference type="GeneID" id="108940617"/>
<dbReference type="EMBL" id="JARO02000499">
    <property type="protein sequence ID" value="KPP78341.1"/>
    <property type="molecule type" value="Genomic_DNA"/>
</dbReference>
<evidence type="ECO:0000313" key="11">
    <source>
        <dbReference type="EMBL" id="KPP78341.1"/>
    </source>
</evidence>
<dbReference type="GO" id="GO:0007586">
    <property type="term" value="P:digestion"/>
    <property type="evidence" value="ECO:0007669"/>
    <property type="project" value="InterPro"/>
</dbReference>
<dbReference type="GeneTree" id="ENSGT00390000003571"/>
<keyword evidence="6" id="KW-0027">Amidation</keyword>
<feature type="chain" id="PRO_5010627595" evidence="9">
    <location>
        <begin position="21"/>
        <end position="139"/>
    </location>
</feature>
<evidence type="ECO:0000259" key="10">
    <source>
        <dbReference type="Pfam" id="PF00918"/>
    </source>
</evidence>
<evidence type="ECO:0000256" key="9">
    <source>
        <dbReference type="SAM" id="SignalP"/>
    </source>
</evidence>
<evidence type="ECO:0000256" key="3">
    <source>
        <dbReference type="ARBA" id="ARBA00022525"/>
    </source>
</evidence>
<accession>A0A0P7VQ78</accession>
<reference evidence="12 14" key="2">
    <citation type="submission" date="2019-04" db="EMBL/GenBank/DDBJ databases">
        <authorList>
            <consortium name="Wellcome Sanger Institute Data Sharing"/>
        </authorList>
    </citation>
    <scope>NUCLEOTIDE SEQUENCE [LARGE SCALE GENOMIC DNA]</scope>
</reference>
<dbReference type="SMART" id="SM00029">
    <property type="entry name" value="GASTRIN"/>
    <property type="match status" value="1"/>
</dbReference>
<evidence type="ECO:0000313" key="12">
    <source>
        <dbReference type="Ensembl" id="ENSSFOP00015079043.1"/>
    </source>
</evidence>
<protein>
    <submittedName>
        <fullName evidence="12">Cholecystokinin a</fullName>
    </submittedName>
    <submittedName>
        <fullName evidence="11">Cholecystokinin-like</fullName>
    </submittedName>
</protein>
<dbReference type="GO" id="GO:0030424">
    <property type="term" value="C:axon"/>
    <property type="evidence" value="ECO:0007669"/>
    <property type="project" value="TreeGrafter"/>
</dbReference>
<reference evidence="12" key="3">
    <citation type="submission" date="2025-05" db="UniProtKB">
        <authorList>
            <consortium name="Ensembl"/>
        </authorList>
    </citation>
    <scope>IDENTIFICATION</scope>
</reference>
<dbReference type="PANTHER" id="PTHR10786">
    <property type="entry name" value="CHOLECYSTOKININ"/>
    <property type="match status" value="1"/>
</dbReference>
<evidence type="ECO:0000256" key="1">
    <source>
        <dbReference type="ARBA" id="ARBA00004613"/>
    </source>
</evidence>
<dbReference type="GO" id="GO:0005615">
    <property type="term" value="C:extracellular space"/>
    <property type="evidence" value="ECO:0007669"/>
    <property type="project" value="TreeGrafter"/>
</dbReference>
<feature type="region of interest" description="Disordered" evidence="8">
    <location>
        <begin position="48"/>
        <end position="78"/>
    </location>
</feature>
<dbReference type="InterPro" id="IPR015499">
    <property type="entry name" value="CCK-like"/>
</dbReference>
<dbReference type="InterPro" id="IPR013152">
    <property type="entry name" value="Gastrin/cholecystokinin_CS"/>
</dbReference>
<evidence type="ECO:0000256" key="6">
    <source>
        <dbReference type="ARBA" id="ARBA00022815"/>
    </source>
</evidence>
<evidence type="ECO:0000313" key="14">
    <source>
        <dbReference type="Proteomes" id="UP000694397"/>
    </source>
</evidence>
<dbReference type="KEGG" id="sfm:108940617"/>
<evidence type="ECO:0000256" key="4">
    <source>
        <dbReference type="ARBA" id="ARBA00022641"/>
    </source>
</evidence>
<dbReference type="PANTHER" id="PTHR10786:SF0">
    <property type="entry name" value="CHOLECYSTOKININ"/>
    <property type="match status" value="1"/>
</dbReference>
<comment type="similarity">
    <text evidence="2 7">Belongs to the gastrin/cholecystokinin family.</text>
</comment>
<keyword evidence="9" id="KW-0732">Signal</keyword>
<organism evidence="11 13">
    <name type="scientific">Scleropages formosus</name>
    <name type="common">Asian bonytongue</name>
    <name type="synonym">Osteoglossum formosum</name>
    <dbReference type="NCBI Taxonomy" id="113540"/>
    <lineage>
        <taxon>Eukaryota</taxon>
        <taxon>Metazoa</taxon>
        <taxon>Chordata</taxon>
        <taxon>Craniata</taxon>
        <taxon>Vertebrata</taxon>
        <taxon>Euteleostomi</taxon>
        <taxon>Actinopterygii</taxon>
        <taxon>Neopterygii</taxon>
        <taxon>Teleostei</taxon>
        <taxon>Osteoglossocephala</taxon>
        <taxon>Osteoglossomorpha</taxon>
        <taxon>Osteoglossiformes</taxon>
        <taxon>Osteoglossidae</taxon>
        <taxon>Scleropages</taxon>
    </lineage>
</organism>
<dbReference type="GO" id="GO:0005184">
    <property type="term" value="F:neuropeptide hormone activity"/>
    <property type="evidence" value="ECO:0007669"/>
    <property type="project" value="InterPro"/>
</dbReference>
<feature type="signal peptide" evidence="9">
    <location>
        <begin position="1"/>
        <end position="20"/>
    </location>
</feature>
<evidence type="ECO:0000256" key="5">
    <source>
        <dbReference type="ARBA" id="ARBA00022685"/>
    </source>
</evidence>
<name>A0A0P7VQ78_SCLFO</name>
<sequence>MNSGVCVCVLLAALSGSCLGHPPAHSQGGVLPASPQVDSPLLGLAQHDRHARSTPLRDTLKAMQQGRGPAEEEEEEENLRATLSELLARLLSRKGLSRRNSTMNSRSSGLSGSHRIQDRDYLGWMDFGRRSAEEYEYTS</sequence>
<evidence type="ECO:0000256" key="7">
    <source>
        <dbReference type="RuleBase" id="RU004362"/>
    </source>
</evidence>
<evidence type="ECO:0000256" key="8">
    <source>
        <dbReference type="SAM" id="MobiDB-lite"/>
    </source>
</evidence>
<keyword evidence="4" id="KW-0765">Sulfation</keyword>
<dbReference type="OrthoDB" id="9862982at2759"/>
<dbReference type="Proteomes" id="UP000034805">
    <property type="component" value="Unassembled WGS sequence"/>
</dbReference>
<dbReference type="AlphaFoldDB" id="A0A0P7VQ78"/>
<proteinExistence type="inferred from homology"/>
<gene>
    <name evidence="12" type="primary">CCK</name>
    <name evidence="11" type="ORF">Z043_102160</name>
</gene>
<dbReference type="PROSITE" id="PS00259">
    <property type="entry name" value="GASTRIN"/>
    <property type="match status" value="1"/>
</dbReference>
<keyword evidence="3" id="KW-0964">Secreted</keyword>
<comment type="subcellular location">
    <subcellularLocation>
        <location evidence="1 7">Secreted</location>
    </subcellularLocation>
</comment>
<feature type="domain" description="Gastrin/cholecystokinin peptide hormone" evidence="10">
    <location>
        <begin position="3"/>
        <end position="139"/>
    </location>
</feature>
<dbReference type="Ensembl" id="ENSSFOT00015050174.1">
    <property type="protein sequence ID" value="ENSSFOP00015079043.1"/>
    <property type="gene ID" value="ENSSFOG00015030275.1"/>
</dbReference>
<keyword evidence="14" id="KW-1185">Reference proteome</keyword>
<reference evidence="11 13" key="1">
    <citation type="submission" date="2015-08" db="EMBL/GenBank/DDBJ databases">
        <title>The genome of the Asian arowana (Scleropages formosus).</title>
        <authorList>
            <person name="Tan M.H."/>
            <person name="Gan H.M."/>
            <person name="Croft L.J."/>
            <person name="Austin C.M."/>
        </authorList>
    </citation>
    <scope>NUCLEOTIDE SEQUENCE [LARGE SCALE GENOMIC DNA]</scope>
    <source>
        <strain evidence="11">Aro1</strain>
    </source>
</reference>
<keyword evidence="5" id="KW-0165">Cleavage on pair of basic residues</keyword>
<evidence type="ECO:0000256" key="2">
    <source>
        <dbReference type="ARBA" id="ARBA00006273"/>
    </source>
</evidence>
<evidence type="ECO:0000313" key="13">
    <source>
        <dbReference type="Proteomes" id="UP000034805"/>
    </source>
</evidence>
<dbReference type="Proteomes" id="UP000694397">
    <property type="component" value="Chromosome 18"/>
</dbReference>
<dbReference type="Pfam" id="PF00918">
    <property type="entry name" value="Gastrin"/>
    <property type="match status" value="1"/>
</dbReference>
<dbReference type="InterPro" id="IPR001651">
    <property type="entry name" value="Gastrin/CCK"/>
</dbReference>
<dbReference type="STRING" id="113540.ENSSFOP00015079043"/>
<dbReference type="CTD" id="100007763"/>